<evidence type="ECO:0000256" key="11">
    <source>
        <dbReference type="ARBA" id="ARBA00023136"/>
    </source>
</evidence>
<dbReference type="GO" id="GO:0039654">
    <property type="term" value="P:fusion of virus membrane with host endosome membrane"/>
    <property type="evidence" value="ECO:0007669"/>
    <property type="project" value="InterPro"/>
</dbReference>
<evidence type="ECO:0000256" key="12">
    <source>
        <dbReference type="ARBA" id="ARBA00023180"/>
    </source>
</evidence>
<name>A0AB38ZDR1_9NIDO</name>
<dbReference type="InterPro" id="IPR044874">
    <property type="entry name" value="Spike_S2_CoV_HR2"/>
</dbReference>
<dbReference type="Pfam" id="PF01600">
    <property type="entry name" value="CoV_S1"/>
    <property type="match status" value="1"/>
</dbReference>
<dbReference type="GO" id="GO:0044173">
    <property type="term" value="C:host cell endoplasmic reticulum-Golgi intermediate compartment membrane"/>
    <property type="evidence" value="ECO:0007669"/>
    <property type="project" value="UniProtKB-SubCell"/>
</dbReference>
<dbReference type="InterPro" id="IPR043614">
    <property type="entry name" value="Spike_S2_CoV_C"/>
</dbReference>
<evidence type="ECO:0000313" key="17">
    <source>
        <dbReference type="EMBL" id="WWB00583.1"/>
    </source>
</evidence>
<dbReference type="Pfam" id="PF19214">
    <property type="entry name" value="CoV_S2_C"/>
    <property type="match status" value="1"/>
</dbReference>
<evidence type="ECO:0000256" key="7">
    <source>
        <dbReference type="ARBA" id="ARBA00022879"/>
    </source>
</evidence>
<keyword evidence="4" id="KW-1161">Viral attachment to host cell</keyword>
<evidence type="ECO:0000256" key="1">
    <source>
        <dbReference type="ARBA" id="ARBA00022581"/>
    </source>
</evidence>
<protein>
    <submittedName>
        <fullName evidence="17">Spike protein</fullName>
    </submittedName>
</protein>
<dbReference type="InterPro" id="IPR043607">
    <property type="entry name" value="CoV_S1_C"/>
</dbReference>
<accession>A0AB38ZDR1</accession>
<dbReference type="EMBL" id="PP273183">
    <property type="protein sequence ID" value="WWB00583.1"/>
    <property type="molecule type" value="Genomic_RNA"/>
</dbReference>
<evidence type="ECO:0000256" key="3">
    <source>
        <dbReference type="ARBA" id="ARBA00022729"/>
    </source>
</evidence>
<dbReference type="GO" id="GO:0055036">
    <property type="term" value="C:virion membrane"/>
    <property type="evidence" value="ECO:0007669"/>
    <property type="project" value="UniProtKB-SubCell"/>
</dbReference>
<dbReference type="InterPro" id="IPR043473">
    <property type="entry name" value="S2_sf_CoV"/>
</dbReference>
<dbReference type="CDD" id="cd22369">
    <property type="entry name" value="alphaCoV_Spike_SD1-2_S1-S2_S2"/>
    <property type="match status" value="1"/>
</dbReference>
<dbReference type="GO" id="GO:0016020">
    <property type="term" value="C:membrane"/>
    <property type="evidence" value="ECO:0007669"/>
    <property type="project" value="InterPro"/>
</dbReference>
<proteinExistence type="predicted"/>
<dbReference type="Gene3D" id="1.20.5.300">
    <property type="match status" value="2"/>
</dbReference>
<dbReference type="Pfam" id="PF19209">
    <property type="entry name" value="CoV_S1_C"/>
    <property type="match status" value="1"/>
</dbReference>
<keyword evidence="1" id="KW-0945">Host-virus interaction</keyword>
<dbReference type="GO" id="GO:0019031">
    <property type="term" value="C:viral envelope"/>
    <property type="evidence" value="ECO:0007669"/>
    <property type="project" value="UniProtKB-KW"/>
</dbReference>
<dbReference type="PROSITE" id="PS51923">
    <property type="entry name" value="COV_S2_HR1"/>
    <property type="match status" value="1"/>
</dbReference>
<feature type="transmembrane region" description="Helical" evidence="14">
    <location>
        <begin position="1319"/>
        <end position="1338"/>
    </location>
</feature>
<dbReference type="PROSITE" id="PS51924">
    <property type="entry name" value="COV_S2_HR2"/>
    <property type="match status" value="1"/>
</dbReference>
<keyword evidence="13" id="KW-1160">Virus entry into host cell</keyword>
<evidence type="ECO:0000256" key="13">
    <source>
        <dbReference type="ARBA" id="ARBA00023296"/>
    </source>
</evidence>
<keyword evidence="2 14" id="KW-0812">Transmembrane</keyword>
<feature type="domain" description="Coronavirus spike (S) glycoprotein S2 subunit heptad repeat 2 (HR2) region profile" evidence="16">
    <location>
        <begin position="1233"/>
        <end position="1330"/>
    </location>
</feature>
<organism evidence="17">
    <name type="scientific">Otomops bat coronavirus</name>
    <dbReference type="NCBI Taxonomy" id="3119329"/>
    <lineage>
        <taxon>Viruses</taxon>
        <taxon>Riboviria</taxon>
        <taxon>Orthornavirae</taxon>
        <taxon>Pisuviricota</taxon>
        <taxon>Pisoniviricetes</taxon>
        <taxon>Nidovirales</taxon>
        <taxon>Cornidovirineae</taxon>
        <taxon>Coronaviridae</taxon>
    </lineage>
</organism>
<evidence type="ECO:0000256" key="14">
    <source>
        <dbReference type="SAM" id="Phobius"/>
    </source>
</evidence>
<dbReference type="InterPro" id="IPR044873">
    <property type="entry name" value="Spike_S2_CoV_HR1"/>
</dbReference>
<evidence type="ECO:0000256" key="4">
    <source>
        <dbReference type="ARBA" id="ARBA00022804"/>
    </source>
</evidence>
<keyword evidence="7" id="KW-0261">Viral envelope protein</keyword>
<keyword evidence="3" id="KW-0732">Signal</keyword>
<dbReference type="InterPro" id="IPR002552">
    <property type="entry name" value="Spike_S2_CoV"/>
</dbReference>
<keyword evidence="10" id="KW-0175">Coiled coil</keyword>
<keyword evidence="5" id="KW-0946">Virion</keyword>
<keyword evidence="6" id="KW-1043">Host membrane</keyword>
<evidence type="ECO:0000256" key="10">
    <source>
        <dbReference type="ARBA" id="ARBA00023054"/>
    </source>
</evidence>
<evidence type="ECO:0000259" key="16">
    <source>
        <dbReference type="PROSITE" id="PS51924"/>
    </source>
</evidence>
<dbReference type="GO" id="GO:0019064">
    <property type="term" value="P:fusion of virus membrane with host plasma membrane"/>
    <property type="evidence" value="ECO:0007669"/>
    <property type="project" value="InterPro"/>
</dbReference>
<evidence type="ECO:0000259" key="15">
    <source>
        <dbReference type="PROSITE" id="PS51923"/>
    </source>
</evidence>
<dbReference type="GO" id="GO:0075509">
    <property type="term" value="P:endocytosis involved in viral entry into host cell"/>
    <property type="evidence" value="ECO:0007669"/>
    <property type="project" value="InterPro"/>
</dbReference>
<reference evidence="17" key="1">
    <citation type="submission" date="2024-02" db="EMBL/GenBank/DDBJ databases">
        <title>Substantial viral diversity in bats and rodents from East Africa: insights into evolution, recombination, and co-circulation.</title>
        <authorList>
            <person name="Hu B."/>
        </authorList>
    </citation>
    <scope>NUCLEOTIDE SEQUENCE</scope>
    <source>
        <strain evidence="17">6B/Kenya/BAT0802/2015</strain>
    </source>
</reference>
<dbReference type="Pfam" id="PF01601">
    <property type="entry name" value="CoV_S2"/>
    <property type="match status" value="1"/>
</dbReference>
<dbReference type="GO" id="GO:0046813">
    <property type="term" value="P:receptor-mediated virion attachment to host cell"/>
    <property type="evidence" value="ECO:0007669"/>
    <property type="project" value="InterPro"/>
</dbReference>
<evidence type="ECO:0000256" key="8">
    <source>
        <dbReference type="ARBA" id="ARBA00022989"/>
    </source>
</evidence>
<evidence type="ECO:0000256" key="2">
    <source>
        <dbReference type="ARBA" id="ARBA00022692"/>
    </source>
</evidence>
<evidence type="ECO:0000256" key="6">
    <source>
        <dbReference type="ARBA" id="ARBA00022870"/>
    </source>
</evidence>
<sequence length="1373" mass="151557">MFFLLIFFTQHIFVFGDVRGPCVPGYEFSYRNLKLGLPPDYNGVVSGFLPSMQTRDWLCQQYQNTWSGEDRGIWNVYGDTGQNFALTATNIKYDPNSWSLLFTVVPATKTAVFKVCKWPRGVFNAHNPLGISNATTCMYNASFTLPIEQYKQHIVGITWSGSAVRLYLLNDNYLFDIPNNWGRVASWCSTARACALQSVDAVVTYNVVTASNGSIVKYDKCNNCTGFPRHVFSVPDDGKIPMEFGLSNWFMLTNSSTLLEGKVVSKQPLLINCLWPVPQLLSTGTVIYFNGSASDVRCNGYNKTGLADALRFALNFTNNRPFTGVGSIVLVSDGFNLTFSCSNSSDLSTRNIPFDSNGTLYYCYVSFNGSNTFVGMLPPVVKEIVITRYGGIYVNGYRVFQYIALDGVVFNVSASSGADIWTVAFAVDADVMLEINATNIQRLMYCDTPINLLKCQHLQFQLSDGFYPAAALARDTVKHVFVDLPRAYTHSYVNLFVSYNVTNGIASGPPTTYDVRLIRFNGSDILNISGTQCVSTTQFSTNLTYVAPPDIPSWVAGVKDLQFKLKIVSDNCPFNFESLNNYLSFDSLCFSTEFQAGACMLKIVKVWSTFETPFASLYVSYKSGNRMLGVPTPKVGVFDISDLTLNACVEYTIYGISGRGIIVETNATYLSGLYYVSNSGMLLGFKNATTGAIYAVTPCDLSKQVVVYNNAIIGAMTASRNDSFGFNNTLETPMFYYHSARASNCTTPVLTYSAIGICADGSIINVTMQEANPKPVSPTVSGNISIPVNFSMSVQAEYVQITMQSVSVDCPTYVCNGNPHCLRLLSQYATACQTIEDALRLSAKLEALELTSMLSVSKDTIHLATIDQFNGTYNLSSALPPAVGKRSAIEDLLFDKVVTNGLGTVDQDYKNCVANFKDAQTFKIMTHTCAQYYNGIMVVPGVADKDTMGQFTASLVGGLSFAFLTSAAAYPFAQVVQARLNYVAMQTDVLQQNQQQLASSFNAAMGNITDAFREVNTALQNTHEAIKTVATALNKIESVVNQQGLALTHLTQQLASNFEAISASIEDIYNRLDVLEADAQVDRLISGRLAALNAFVAQQLTKYTEIRASRQLAQEKVNECVKSQSKRFGFCGNGTHVFSLVNAAPDGLLFLHTVLVPTAYAVVDAWAGLCMNSRAFVLRDVSLLLFVRNDTYFVTPRDMYEPRTPLFSDFIEIATCDVSYLTVSSQNISTIIPDYLDVNKTLQDMLDTLNSTRPPLDLQVDKFNLTFLNLSQQIADLENRSAYIQASTQRLDQLISNINNTLVDLEWLNRVETYIKWPWYIWLAIALALIFACAILFWCCVSTGCCGCCSCMSSLDLSGRRLQHYEVEKVHIQ</sequence>
<keyword evidence="12" id="KW-0325">Glycoprotein</keyword>
<evidence type="ECO:0000256" key="9">
    <source>
        <dbReference type="ARBA" id="ARBA00023026"/>
    </source>
</evidence>
<dbReference type="Gene3D" id="2.60.40.3130">
    <property type="match status" value="1"/>
</dbReference>
<keyword evidence="11 14" id="KW-0472">Membrane</keyword>
<dbReference type="SUPFAM" id="SSF111474">
    <property type="entry name" value="Coronavirus S2 glycoprotein"/>
    <property type="match status" value="2"/>
</dbReference>
<keyword evidence="9" id="KW-0843">Virulence</keyword>
<feature type="domain" description="Coronavirus spike (S) glycoprotein S2 subunit heptad repeat 1 (HR1) region profile" evidence="15">
    <location>
        <begin position="970"/>
        <end position="1089"/>
    </location>
</feature>
<dbReference type="InterPro" id="IPR002551">
    <property type="entry name" value="Spike_S1_CoV"/>
</dbReference>
<evidence type="ECO:0000256" key="5">
    <source>
        <dbReference type="ARBA" id="ARBA00022844"/>
    </source>
</evidence>
<keyword evidence="8 14" id="KW-1133">Transmembrane helix</keyword>